<comment type="caution">
    <text evidence="1">The sequence shown here is derived from an EMBL/GenBank/DDBJ whole genome shotgun (WGS) entry which is preliminary data.</text>
</comment>
<evidence type="ECO:0008006" key="3">
    <source>
        <dbReference type="Google" id="ProtNLM"/>
    </source>
</evidence>
<accession>A0A2W4QM90</accession>
<evidence type="ECO:0000313" key="2">
    <source>
        <dbReference type="Proteomes" id="UP000249396"/>
    </source>
</evidence>
<dbReference type="InterPro" id="IPR021327">
    <property type="entry name" value="DUF2934"/>
</dbReference>
<dbReference type="EMBL" id="QJPH01000461">
    <property type="protein sequence ID" value="PZN73285.1"/>
    <property type="molecule type" value="Genomic_DNA"/>
</dbReference>
<evidence type="ECO:0000313" key="1">
    <source>
        <dbReference type="EMBL" id="PZN73285.1"/>
    </source>
</evidence>
<dbReference type="Pfam" id="PF11154">
    <property type="entry name" value="DUF2934"/>
    <property type="match status" value="1"/>
</dbReference>
<proteinExistence type="predicted"/>
<sequence length="101" mass="11676">MSAESTPNLTENEPLFEKDITMTSEKLEQTILQSAKQVKPKLSQCFFVSSEEVKKIVAEVAYYKAEKRGFQPGYDVQDWEESERDVLKKFVYLGFEKADAR</sequence>
<dbReference type="AlphaFoldDB" id="A0A2W4QM90"/>
<reference evidence="1 2" key="1">
    <citation type="journal article" date="2018" name="Aquat. Microb. Ecol.">
        <title>Gammaproteobacterial methanotrophs dominate.</title>
        <authorList>
            <person name="Rissanen A.J."/>
            <person name="Saarenheimo J."/>
            <person name="Tiirola M."/>
            <person name="Peura S."/>
            <person name="Aalto S.L."/>
            <person name="Karvinen A."/>
            <person name="Nykanen H."/>
        </authorList>
    </citation>
    <scope>NUCLEOTIDE SEQUENCE [LARGE SCALE GENOMIC DNA]</scope>
    <source>
        <strain evidence="1">AMbin10</strain>
    </source>
</reference>
<gene>
    <name evidence="1" type="ORF">DM484_22895</name>
</gene>
<dbReference type="Proteomes" id="UP000249396">
    <property type="component" value="Unassembled WGS sequence"/>
</dbReference>
<protein>
    <recommendedName>
        <fullName evidence="3">DUF2934 domain-containing protein</fullName>
    </recommendedName>
</protein>
<organism evidence="1 2">
    <name type="scientific">Candidatus Methylumidiphilus alinenensis</name>
    <dbReference type="NCBI Taxonomy" id="2202197"/>
    <lineage>
        <taxon>Bacteria</taxon>
        <taxon>Pseudomonadati</taxon>
        <taxon>Pseudomonadota</taxon>
        <taxon>Gammaproteobacteria</taxon>
        <taxon>Methylococcales</taxon>
        <taxon>Candidatus Methylumidiphilus</taxon>
    </lineage>
</organism>
<name>A0A2W4QM90_9GAMM</name>